<accession>R7W2U3</accession>
<dbReference type="ExpressionAtlas" id="R7W2U3">
    <property type="expression patterns" value="baseline"/>
</dbReference>
<dbReference type="GO" id="GO:0003729">
    <property type="term" value="F:mRNA binding"/>
    <property type="evidence" value="ECO:0007669"/>
    <property type="project" value="TreeGrafter"/>
</dbReference>
<dbReference type="AlphaFoldDB" id="R7W2U3"/>
<evidence type="ECO:0000256" key="2">
    <source>
        <dbReference type="SAM" id="MobiDB-lite"/>
    </source>
</evidence>
<feature type="region of interest" description="Disordered" evidence="2">
    <location>
        <begin position="70"/>
        <end position="165"/>
    </location>
</feature>
<protein>
    <submittedName>
        <fullName evidence="3">Putative G3BP-like protein</fullName>
    </submittedName>
</protein>
<name>R7W2U3_AEGTA</name>
<dbReference type="InterPro" id="IPR002075">
    <property type="entry name" value="NTF2_dom"/>
</dbReference>
<dbReference type="InterPro" id="IPR039539">
    <property type="entry name" value="Ras_GTPase_bind_prot"/>
</dbReference>
<dbReference type="Pfam" id="PF02136">
    <property type="entry name" value="NTF2"/>
    <property type="match status" value="1"/>
</dbReference>
<dbReference type="EnsemblPlants" id="EMT00556">
    <property type="protein sequence ID" value="EMT00556"/>
    <property type="gene ID" value="F775_23454"/>
</dbReference>
<dbReference type="InterPro" id="IPR032710">
    <property type="entry name" value="NTF2-like_dom_sf"/>
</dbReference>
<dbReference type="InterPro" id="IPR018222">
    <property type="entry name" value="Nuclear_transport_factor_2_euk"/>
</dbReference>
<evidence type="ECO:0000256" key="1">
    <source>
        <dbReference type="ARBA" id="ARBA00022884"/>
    </source>
</evidence>
<reference evidence="3" key="1">
    <citation type="submission" date="2015-06" db="UniProtKB">
        <authorList>
            <consortium name="EnsemblPlants"/>
        </authorList>
    </citation>
    <scope>IDENTIFICATION</scope>
</reference>
<dbReference type="OMA" id="FRIMPKT"/>
<evidence type="ECO:0000313" key="3">
    <source>
        <dbReference type="EnsemblPlants" id="EMT00556"/>
    </source>
</evidence>
<dbReference type="SUPFAM" id="SSF54427">
    <property type="entry name" value="NTF2-like"/>
    <property type="match status" value="1"/>
</dbReference>
<dbReference type="PANTHER" id="PTHR10693:SF75">
    <property type="entry name" value="NUCLEAR TRANSPORT FACTOR 2"/>
    <property type="match status" value="1"/>
</dbReference>
<dbReference type="GO" id="GO:0005829">
    <property type="term" value="C:cytosol"/>
    <property type="evidence" value="ECO:0007669"/>
    <property type="project" value="TreeGrafter"/>
</dbReference>
<organism evidence="3">
    <name type="scientific">Aegilops tauschii</name>
    <name type="common">Tausch's goatgrass</name>
    <name type="synonym">Aegilops squarrosa</name>
    <dbReference type="NCBI Taxonomy" id="37682"/>
    <lineage>
        <taxon>Eukaryota</taxon>
        <taxon>Viridiplantae</taxon>
        <taxon>Streptophyta</taxon>
        <taxon>Embryophyta</taxon>
        <taxon>Tracheophyta</taxon>
        <taxon>Spermatophyta</taxon>
        <taxon>Magnoliopsida</taxon>
        <taxon>Liliopsida</taxon>
        <taxon>Poales</taxon>
        <taxon>Poaceae</taxon>
        <taxon>BOP clade</taxon>
        <taxon>Pooideae</taxon>
        <taxon>Triticodae</taxon>
        <taxon>Triticeae</taxon>
        <taxon>Triticinae</taxon>
        <taxon>Aegilops</taxon>
    </lineage>
</organism>
<dbReference type="PROSITE" id="PS50177">
    <property type="entry name" value="NTF2_DOMAIN"/>
    <property type="match status" value="1"/>
</dbReference>
<proteinExistence type="predicted"/>
<keyword evidence="1" id="KW-0694">RNA-binding</keyword>
<sequence length="165" mass="17725">MDFSKYLTEIDTADAVSSHNGGTLIVVTGSLTAPDGVCTNFTQSFFLAPQEGGGCFVLNDIFRIMPKTSRLVTSQSDSQENDIKENVGSTVESREAEQVKTGHVPVENKVGDLEVPNPSANVTTYENYDGTEPLVQATKEDLEGTHDAFPPKPQPHKDATGSSYA</sequence>
<dbReference type="PANTHER" id="PTHR10693">
    <property type="entry name" value="RAS GTPASE-ACTIVATING PROTEIN-BINDING PROTEIN"/>
    <property type="match status" value="1"/>
</dbReference>
<dbReference type="Gene3D" id="3.10.450.50">
    <property type="match status" value="1"/>
</dbReference>
<dbReference type="GO" id="GO:1990904">
    <property type="term" value="C:ribonucleoprotein complex"/>
    <property type="evidence" value="ECO:0007669"/>
    <property type="project" value="TreeGrafter"/>
</dbReference>